<dbReference type="FunFam" id="1.20.58.1120:FF:000007">
    <property type="entry name" value="Dynein heavy chain 4"/>
    <property type="match status" value="1"/>
</dbReference>
<reference evidence="3 4" key="1">
    <citation type="journal article" date="2013" name="Proc. Natl. Acad. Sci. U.S.A.">
        <title>The king cobra genome reveals dynamic gene evolution and adaptation in the snake venom system.</title>
        <authorList>
            <person name="Vonk F.J."/>
            <person name="Casewell N.R."/>
            <person name="Henkel C.V."/>
            <person name="Heimberg A.M."/>
            <person name="Jansen H.J."/>
            <person name="McCleary R.J."/>
            <person name="Kerkkamp H.M."/>
            <person name="Vos R.A."/>
            <person name="Guerreiro I."/>
            <person name="Calvete J.J."/>
            <person name="Wuster W."/>
            <person name="Woods A.E."/>
            <person name="Logan J.M."/>
            <person name="Harrison R.A."/>
            <person name="Castoe T.A."/>
            <person name="de Koning A.P."/>
            <person name="Pollock D.D."/>
            <person name="Yandell M."/>
            <person name="Calderon D."/>
            <person name="Renjifo C."/>
            <person name="Currier R.B."/>
            <person name="Salgado D."/>
            <person name="Pla D."/>
            <person name="Sanz L."/>
            <person name="Hyder A.S."/>
            <person name="Ribeiro J.M."/>
            <person name="Arntzen J.W."/>
            <person name="van den Thillart G.E."/>
            <person name="Boetzer M."/>
            <person name="Pirovano W."/>
            <person name="Dirks R.P."/>
            <person name="Spaink H.P."/>
            <person name="Duboule D."/>
            <person name="McGlinn E."/>
            <person name="Kini R.M."/>
            <person name="Richardson M.K."/>
        </authorList>
    </citation>
    <scope>NUCLEOTIDE SEQUENCE</scope>
    <source>
        <tissue evidence="3">Blood</tissue>
    </source>
</reference>
<feature type="domain" description="AAA+ ATPase" evidence="2">
    <location>
        <begin position="441"/>
        <end position="603"/>
    </location>
</feature>
<feature type="domain" description="AAA+ ATPase" evidence="2">
    <location>
        <begin position="223"/>
        <end position="362"/>
    </location>
</feature>
<dbReference type="Pfam" id="PF12774">
    <property type="entry name" value="AAA_6"/>
    <property type="match status" value="2"/>
</dbReference>
<protein>
    <submittedName>
        <fullName evidence="3">Dynein heavy chain 6, axonemal</fullName>
    </submittedName>
</protein>
<dbReference type="InterPro" id="IPR026983">
    <property type="entry name" value="DHC"/>
</dbReference>
<evidence type="ECO:0000313" key="4">
    <source>
        <dbReference type="Proteomes" id="UP000018936"/>
    </source>
</evidence>
<dbReference type="InterPro" id="IPR035699">
    <property type="entry name" value="AAA_6"/>
</dbReference>
<evidence type="ECO:0000313" key="3">
    <source>
        <dbReference type="EMBL" id="ETE66211.1"/>
    </source>
</evidence>
<dbReference type="SUPFAM" id="SSF52540">
    <property type="entry name" value="P-loop containing nucleoside triphosphate hydrolases"/>
    <property type="match status" value="2"/>
</dbReference>
<dbReference type="InterPro" id="IPR013602">
    <property type="entry name" value="Dynein_heavy_linker"/>
</dbReference>
<accession>V8NW70</accession>
<comment type="caution">
    <text evidence="3">The sequence shown here is derived from an EMBL/GenBank/DDBJ whole genome shotgun (WGS) entry which is preliminary data.</text>
</comment>
<evidence type="ECO:0000259" key="2">
    <source>
        <dbReference type="SMART" id="SM00382"/>
    </source>
</evidence>
<dbReference type="EMBL" id="AZIM01001630">
    <property type="protein sequence ID" value="ETE66211.1"/>
    <property type="molecule type" value="Genomic_DNA"/>
</dbReference>
<dbReference type="GO" id="GO:0016887">
    <property type="term" value="F:ATP hydrolysis activity"/>
    <property type="evidence" value="ECO:0007669"/>
    <property type="project" value="InterPro"/>
</dbReference>
<dbReference type="FunFam" id="3.40.50.300:FF:000063">
    <property type="entry name" value="dynein heavy chain 6, axonemal"/>
    <property type="match status" value="1"/>
</dbReference>
<gene>
    <name evidence="3" type="primary">DNAH6</name>
    <name evidence="3" type="ORF">L345_08015</name>
</gene>
<dbReference type="InterPro" id="IPR011704">
    <property type="entry name" value="ATPase_dyneun-rel_AAA"/>
</dbReference>
<dbReference type="InterPro" id="IPR003593">
    <property type="entry name" value="AAA+_ATPase"/>
</dbReference>
<dbReference type="OrthoDB" id="5593012at2759"/>
<comment type="similarity">
    <text evidence="1">Belongs to the dynein heavy chain family.</text>
</comment>
<dbReference type="SMART" id="SM00382">
    <property type="entry name" value="AAA"/>
    <property type="match status" value="2"/>
</dbReference>
<dbReference type="PANTHER" id="PTHR22878:SF64">
    <property type="entry name" value="DYNEIN AXONEMAL HEAVY CHAIN 14"/>
    <property type="match status" value="1"/>
</dbReference>
<feature type="non-terminal residue" evidence="3">
    <location>
        <position position="618"/>
    </location>
</feature>
<dbReference type="Gene3D" id="1.20.58.1120">
    <property type="match status" value="1"/>
</dbReference>
<feature type="non-terminal residue" evidence="3">
    <location>
        <position position="1"/>
    </location>
</feature>
<sequence>MAKYWKRNWDIQRNEWYNEIATNDKLTTEIKFKKRMIKANNFNEIWGDFIKSEYLEVKRMIFPRFYFLSNAELLEIVAESKNPDVVQSHIKFSQECEAAMLSSNSKNEMKEDLDDLISVLEQLTEIASDILPYHKQSTLEALISLSIHNRDILSLLIDQETGIKDFEWTRQLRYKWHECNLCTVIQGYASFEYGYEYLGCSPRLVITPLTDQCWLTITGALQLNLGCCLAGPAGTGKTETVKDLSKALGKFCLTYNCSGDLDDKVMAKLFFGLVQSGSWCCFDEFNRIDIEVLSAIASHLQAIKAAKDSLSVRFVLEGKEIRLRPHCAIFITMNPGYKGRVELPDNLKSLFRPMSMDHYDFGMRAIKTVLIRVGQRHQELKLQYNKKRFSAMEETLITIDILKEVNLPKLIAEDVPVFEDIIRDLFTEMEVPKVNPKRLEARAGVMLVGPTGGGKTTIRTILEKALIIFPLVNMESATKLDVFQNNSKRSKVDTFVVNPKCVTIDELFGQTNPSTMEWSDGLLSSAVRGFAKLGIKKAKRKDPSLGETAVDWQWIILDGPVDPLWIENLNSVLDDSRTLCLANSERIYLSSAFRVIFEVDSVSQANPATISRCAMVYV</sequence>
<dbReference type="GO" id="GO:0030286">
    <property type="term" value="C:dynein complex"/>
    <property type="evidence" value="ECO:0007669"/>
    <property type="project" value="InterPro"/>
</dbReference>
<dbReference type="Gene3D" id="3.40.50.300">
    <property type="entry name" value="P-loop containing nucleotide triphosphate hydrolases"/>
    <property type="match status" value="2"/>
</dbReference>
<evidence type="ECO:0000256" key="1">
    <source>
        <dbReference type="ARBA" id="ARBA00008887"/>
    </source>
</evidence>
<organism evidence="3 4">
    <name type="scientific">Ophiophagus hannah</name>
    <name type="common">King cobra</name>
    <name type="synonym">Naja hannah</name>
    <dbReference type="NCBI Taxonomy" id="8665"/>
    <lineage>
        <taxon>Eukaryota</taxon>
        <taxon>Metazoa</taxon>
        <taxon>Chordata</taxon>
        <taxon>Craniata</taxon>
        <taxon>Vertebrata</taxon>
        <taxon>Euteleostomi</taxon>
        <taxon>Lepidosauria</taxon>
        <taxon>Squamata</taxon>
        <taxon>Bifurcata</taxon>
        <taxon>Unidentata</taxon>
        <taxon>Episquamata</taxon>
        <taxon>Toxicofera</taxon>
        <taxon>Serpentes</taxon>
        <taxon>Colubroidea</taxon>
        <taxon>Elapidae</taxon>
        <taxon>Elapinae</taxon>
        <taxon>Ophiophagus</taxon>
    </lineage>
</organism>
<dbReference type="Pfam" id="PF08393">
    <property type="entry name" value="DHC_N2"/>
    <property type="match status" value="1"/>
</dbReference>
<dbReference type="PANTHER" id="PTHR22878">
    <property type="entry name" value="DYNEIN HEAVY CHAIN 6, AXONEMAL-LIKE-RELATED"/>
    <property type="match status" value="1"/>
</dbReference>
<dbReference type="GO" id="GO:0005524">
    <property type="term" value="F:ATP binding"/>
    <property type="evidence" value="ECO:0007669"/>
    <property type="project" value="InterPro"/>
</dbReference>
<name>V8NW70_OPHHA</name>
<dbReference type="GO" id="GO:0045505">
    <property type="term" value="F:dynein intermediate chain binding"/>
    <property type="evidence" value="ECO:0007669"/>
    <property type="project" value="InterPro"/>
</dbReference>
<dbReference type="GO" id="GO:0007018">
    <property type="term" value="P:microtubule-based movement"/>
    <property type="evidence" value="ECO:0007669"/>
    <property type="project" value="InterPro"/>
</dbReference>
<proteinExistence type="inferred from homology"/>
<dbReference type="Pfam" id="PF07728">
    <property type="entry name" value="AAA_5"/>
    <property type="match status" value="1"/>
</dbReference>
<keyword evidence="4" id="KW-1185">Reference proteome</keyword>
<dbReference type="Proteomes" id="UP000018936">
    <property type="component" value="Unassembled WGS sequence"/>
</dbReference>
<dbReference type="GO" id="GO:0051959">
    <property type="term" value="F:dynein light intermediate chain binding"/>
    <property type="evidence" value="ECO:0007669"/>
    <property type="project" value="InterPro"/>
</dbReference>
<dbReference type="AlphaFoldDB" id="V8NW70"/>
<dbReference type="InterPro" id="IPR027417">
    <property type="entry name" value="P-loop_NTPase"/>
</dbReference>